<dbReference type="Pfam" id="PF03568">
    <property type="entry name" value="Separin_C"/>
    <property type="match status" value="1"/>
</dbReference>
<dbReference type="GO" id="GO:0006508">
    <property type="term" value="P:proteolysis"/>
    <property type="evidence" value="ECO:0007669"/>
    <property type="project" value="InterPro"/>
</dbReference>
<dbReference type="EC" id="3.4.22.49" evidence="2"/>
<dbReference type="GO" id="GO:0072686">
    <property type="term" value="C:mitotic spindle"/>
    <property type="evidence" value="ECO:0007669"/>
    <property type="project" value="TreeGrafter"/>
</dbReference>
<gene>
    <name evidence="6" type="ORF">CEPIT_LOCUS5110</name>
</gene>
<evidence type="ECO:0000313" key="7">
    <source>
        <dbReference type="Proteomes" id="UP001152523"/>
    </source>
</evidence>
<dbReference type="GO" id="GO:0005737">
    <property type="term" value="C:cytoplasm"/>
    <property type="evidence" value="ECO:0007669"/>
    <property type="project" value="TreeGrafter"/>
</dbReference>
<dbReference type="Proteomes" id="UP001152523">
    <property type="component" value="Unassembled WGS sequence"/>
</dbReference>
<evidence type="ECO:0000256" key="2">
    <source>
        <dbReference type="ARBA" id="ARBA00012489"/>
    </source>
</evidence>
<dbReference type="InterPro" id="IPR005314">
    <property type="entry name" value="Peptidase_C50"/>
</dbReference>
<sequence>MGSAADADTSVNLLFELQSAFEFSGKTYEGFNQYLYEFSSIAEARNSSKSTENFSAIRALTKRFLPFLNKALSLLPKRLSETSKISEESALNLLKIYRLCLCRLDLVSSQLDAKPYSVQIQKLRFIRCLEAWKMYEEAEREAFLVLDNLRGDCHFKGTGSKSSVSERRALLPPLNGANVDQEYAWMVLDVAITFVRCALMKQSKDTTDYNRILNLVNEASPWFKVLEVNAHDKMLRMLLKYLSGIALLLAKDSVRFGWHLVRRFCEQIFDLYRGSSERDEVWKFARNICSSLFAQQQASDTVDLLKFILESMSNESKDGSESTMLKYLELIGYSANKCRIITSISSDVAMHFEELSLNLKRKLNKSVDSNQGGSTAGWIIGIYATSLSILRFASHSTIQGNTKEGSALRILLGQREIIQKLKSLLNLSKHGLNIGIKQSNSPHKHVLFLPSYFDALKFLCHPLAQLINSEREEEFTEMESLYVFQDVLSQYCQLLIQCHSGPSSKREECDEKSRNIHVAVAAFSLSLRTKHNIEENVKFLEYFIQRDIHIHGLKYLFTSLYNVAVAFYKSKQMIEASKALKLCSKASSACILRSCEKLPHISNELQNELSEDFVIGFINNAFAKIANLLDALYHSCSSNEVETILIDCLKSWSVAKCLHGTLPGPTVIVKQSVKIKLELHKDVDIEEDATLLYPILSSSEEFRGTVGLILEEELQAYKDLISMNRSLCQKMRLKIISILLEKVYATEDTYLQKSRVLIAKSEELRGQGICRDCIWCLSEAISTMEKHFAGKERDGEKNSCTDSACDIVARAYCIRALCTNEIEPNSKLLYEDIYAAVRVLMSPHVCHPSGQCNMLSEAMLNLLYQIIDLLSIKGNLESHTEIFEVIIQLSKLKKIPLEILLSWLWKHRRLSHALCALPVNDIFIEALSKHCGEVVNSLEYWTNCLKASQPLLVGFHQSFHAIFSLSSQNPCNYNGFLQSDISDNKVKLTALDLASNVPLSSDSAFLSAYIYYDLSERLIQSGQLTEAFSYAKKAYHLRHALLNKKFLYHMEQQNGNYCLASFQIYDPVATEALFCENISFDSEGCMLTPWNVLQCYLESTLQVGIINEILGNGDVAKHYLQLGKVISCSQSLPLFIVSFSCIIGQIYIKQELWEMAEKETQAAKEALADSFGASSCKCRAVFEVTIDKLFGDIYRKRFCSDLEKSISKELILAKEKYKSAIDKLALSKRNNFFGGPKVVDSKHAKHKANSLSYHATAHSILEEVPSKCRKHENAAETVIIRKNEDLESGIRLTRSRYRSLNKSCETVHAQSDTAMELNSTCYRLTCWHYLTLEALHSGCMSSFICFKWELIRRNLLQQMLISLGKCSCLCNENHEAHKVFLQSVYLVTRDPSCPQYSSLSFVSLLDQVEKNNWSKLFAVYHAEMLYYICWSALKNNYCKATRKLCCKSNCDFSSVKISKIVYWLKVAFIQSREVPLHFQKVSRLLATIYVLSTSIKSLAVPSHNVVSERQWASFFHQASLGAHFNLQLFSTLKKQQNGQDISDFKGSCSSNEADQRKHSTLWNAPGSVDNLEDFVLQYFESLPSATVVCISFIAGTLATLLGQLLSRPFPIQAWILLSRMSSTNNPVIVVLPINSVLKDTEELCSSVSVQASDFTKQWHCSWASSCVINNVAPLFRDILEKNYLCLEVGPLEDTSESRALWWKSRRQLDESLARFLQDLEELWLGPWKYLLLGELSGCELLDSSLMSVVEHLKLENKSDVDMALLKIVLGGANHAVEKDDCIFQLLLTNGCHIGGHGDGTCQPLSKSCTYSEAVYKTIFDVADKLEGSGCINRKPSILILDFDLQMLPWENLPILKDQEVYRMPSIGAINATLVKRCLHQEAIKNGNLLNSIPLVDPLDSYYVLNPDGDLSFTQAALEGWFNDKNFEGTSGVAPTVDELTGALKRHDLFLYFGHGSGMQYIPAYKIEDLEICSASLLMGCSSGSLKGNKTYIPQGAPLCYLSAGSPIIVANLWEVTDKDIDRFGKTMLEGWLTERSNCNEGCDQCSEISEDLKSMDIKGGWRNRNKRDMHNKCCRHRPRIGSFMEEARKACILRYLNGASPVCYGVPTGITRKRDQL</sequence>
<dbReference type="Pfam" id="PF25110">
    <property type="entry name" value="TPR_ESP1"/>
    <property type="match status" value="1"/>
</dbReference>
<organism evidence="6 7">
    <name type="scientific">Cuscuta epithymum</name>
    <dbReference type="NCBI Taxonomy" id="186058"/>
    <lineage>
        <taxon>Eukaryota</taxon>
        <taxon>Viridiplantae</taxon>
        <taxon>Streptophyta</taxon>
        <taxon>Embryophyta</taxon>
        <taxon>Tracheophyta</taxon>
        <taxon>Spermatophyta</taxon>
        <taxon>Magnoliopsida</taxon>
        <taxon>eudicotyledons</taxon>
        <taxon>Gunneridae</taxon>
        <taxon>Pentapetalae</taxon>
        <taxon>asterids</taxon>
        <taxon>lamiids</taxon>
        <taxon>Solanales</taxon>
        <taxon>Convolvulaceae</taxon>
        <taxon>Cuscuteae</taxon>
        <taxon>Cuscuta</taxon>
        <taxon>Cuscuta subgen. Cuscuta</taxon>
    </lineage>
</organism>
<keyword evidence="7" id="KW-1185">Reference proteome</keyword>
<evidence type="ECO:0000256" key="4">
    <source>
        <dbReference type="ARBA" id="ARBA00022829"/>
    </source>
</evidence>
<dbReference type="InterPro" id="IPR056933">
    <property type="entry name" value="TPR_ESP1"/>
</dbReference>
<feature type="domain" description="Peptidase C50" evidence="5">
    <location>
        <begin position="1897"/>
        <end position="1991"/>
    </location>
</feature>
<dbReference type="PANTHER" id="PTHR12792:SF0">
    <property type="entry name" value="SEPARIN"/>
    <property type="match status" value="1"/>
</dbReference>
<evidence type="ECO:0000256" key="3">
    <source>
        <dbReference type="ARBA" id="ARBA00022801"/>
    </source>
</evidence>
<comment type="caution">
    <text evidence="6">The sequence shown here is derived from an EMBL/GenBank/DDBJ whole genome shotgun (WGS) entry which is preliminary data.</text>
</comment>
<comment type="catalytic activity">
    <reaction evidence="1">
        <text>All bonds known to be hydrolyzed by this endopeptidase have arginine in P1 and an acidic residue in P4. P6 is often occupied by an acidic residue or by a hydroxy-amino-acid residue, the phosphorylation of which enhances cleavage.</text>
        <dbReference type="EC" id="3.4.22.49"/>
    </reaction>
</comment>
<dbReference type="PANTHER" id="PTHR12792">
    <property type="entry name" value="EXTRA SPINDLE POLES 1-RELATED"/>
    <property type="match status" value="1"/>
</dbReference>
<proteinExistence type="predicted"/>
<keyword evidence="3" id="KW-0378">Hydrolase</keyword>
<keyword evidence="4" id="KW-0159">Chromosome partition</keyword>
<reference evidence="6" key="1">
    <citation type="submission" date="2022-07" db="EMBL/GenBank/DDBJ databases">
        <authorList>
            <person name="Macas J."/>
            <person name="Novak P."/>
            <person name="Neumann P."/>
        </authorList>
    </citation>
    <scope>NUCLEOTIDE SEQUENCE</scope>
</reference>
<evidence type="ECO:0000256" key="1">
    <source>
        <dbReference type="ARBA" id="ARBA00000451"/>
    </source>
</evidence>
<dbReference type="InterPro" id="IPR030397">
    <property type="entry name" value="SEPARIN_core_dom"/>
</dbReference>
<dbReference type="GO" id="GO:0051307">
    <property type="term" value="P:meiotic chromosome separation"/>
    <property type="evidence" value="ECO:0007669"/>
    <property type="project" value="TreeGrafter"/>
</dbReference>
<dbReference type="GO" id="GO:0005634">
    <property type="term" value="C:nucleus"/>
    <property type="evidence" value="ECO:0007669"/>
    <property type="project" value="InterPro"/>
</dbReference>
<accession>A0AAV0CDE4</accession>
<dbReference type="EMBL" id="CAMAPF010000027">
    <property type="protein sequence ID" value="CAH9074657.1"/>
    <property type="molecule type" value="Genomic_DNA"/>
</dbReference>
<name>A0AAV0CDE4_9ASTE</name>
<dbReference type="GO" id="GO:0004197">
    <property type="term" value="F:cysteine-type endopeptidase activity"/>
    <property type="evidence" value="ECO:0007669"/>
    <property type="project" value="InterPro"/>
</dbReference>
<dbReference type="Pfam" id="PF25113">
    <property type="entry name" value="TPR_ESP1_2nd"/>
    <property type="match status" value="1"/>
</dbReference>
<protein>
    <recommendedName>
        <fullName evidence="2">separase</fullName>
        <ecNumber evidence="2">3.4.22.49</ecNumber>
    </recommendedName>
</protein>
<dbReference type="PROSITE" id="PS51700">
    <property type="entry name" value="SEPARIN"/>
    <property type="match status" value="1"/>
</dbReference>
<dbReference type="InterPro" id="IPR056932">
    <property type="entry name" value="TPR_ESP1_2nd"/>
</dbReference>
<evidence type="ECO:0000259" key="5">
    <source>
        <dbReference type="PROSITE" id="PS51700"/>
    </source>
</evidence>
<evidence type="ECO:0000313" key="6">
    <source>
        <dbReference type="EMBL" id="CAH9074657.1"/>
    </source>
</evidence>